<proteinExistence type="predicted"/>
<organism evidence="1 2">
    <name type="scientific">Albula glossodonta</name>
    <name type="common">roundjaw bonefish</name>
    <dbReference type="NCBI Taxonomy" id="121402"/>
    <lineage>
        <taxon>Eukaryota</taxon>
        <taxon>Metazoa</taxon>
        <taxon>Chordata</taxon>
        <taxon>Craniata</taxon>
        <taxon>Vertebrata</taxon>
        <taxon>Euteleostomi</taxon>
        <taxon>Actinopterygii</taxon>
        <taxon>Neopterygii</taxon>
        <taxon>Teleostei</taxon>
        <taxon>Albuliformes</taxon>
        <taxon>Albulidae</taxon>
        <taxon>Albula</taxon>
    </lineage>
</organism>
<name>A0A8T2PSJ2_9TELE</name>
<dbReference type="Proteomes" id="UP000824540">
    <property type="component" value="Unassembled WGS sequence"/>
</dbReference>
<evidence type="ECO:0000313" key="2">
    <source>
        <dbReference type="Proteomes" id="UP000824540"/>
    </source>
</evidence>
<comment type="caution">
    <text evidence="1">The sequence shown here is derived from an EMBL/GenBank/DDBJ whole genome shotgun (WGS) entry which is preliminary data.</text>
</comment>
<keyword evidence="2" id="KW-1185">Reference proteome</keyword>
<accession>A0A8T2PSJ2</accession>
<dbReference type="AlphaFoldDB" id="A0A8T2PSJ2"/>
<reference evidence="1" key="1">
    <citation type="thesis" date="2021" institute="BYU ScholarsArchive" country="Provo, UT, USA">
        <title>Applications of and Algorithms for Genome Assembly and Genomic Analyses with an Emphasis on Marine Teleosts.</title>
        <authorList>
            <person name="Pickett B.D."/>
        </authorList>
    </citation>
    <scope>NUCLEOTIDE SEQUENCE</scope>
    <source>
        <strain evidence="1">HI-2016</strain>
    </source>
</reference>
<evidence type="ECO:0000313" key="1">
    <source>
        <dbReference type="EMBL" id="KAG9354314.1"/>
    </source>
</evidence>
<gene>
    <name evidence="1" type="ORF">JZ751_001018</name>
</gene>
<sequence length="119" mass="12892">MEEGGVIAWRGAFSVCAHCHCQLLQSSLETHSLSLPACCYTFSPQEGSKTTAQYYHPFVKNHSVNPLPYPPPFLISEKSERGGCLALCRRCRSVNLQSCIAGQTSCPKRCGSSPSLPSA</sequence>
<feature type="non-terminal residue" evidence="1">
    <location>
        <position position="1"/>
    </location>
</feature>
<dbReference type="EMBL" id="JAFBMS010000002">
    <property type="protein sequence ID" value="KAG9354314.1"/>
    <property type="molecule type" value="Genomic_DNA"/>
</dbReference>
<protein>
    <submittedName>
        <fullName evidence="1">Uncharacterized protein</fullName>
    </submittedName>
</protein>